<keyword evidence="2" id="KW-1185">Reference proteome</keyword>
<comment type="caution">
    <text evidence="1">The sequence shown here is derived from an EMBL/GenBank/DDBJ whole genome shotgun (WGS) entry which is preliminary data.</text>
</comment>
<sequence length="3448" mass="384876">MKVKELSEDESNAEEIVPIPVQIFLWRETTPFVRPRLGKVHDAACMFCQRAPGHHELKEACKSFEKVLVQNLRFGLLSNLAEAIEAIPRWRLIQAALPHVMHALAALLHNRVKDNMQSLGNVETKLLYTLHWIILDASDECADYDYENGTCYSNPFHYLFSIPTLTLFVFLFAPISHHLKESDFTNNYRLENGLKMWQAMWEFRHPDAPCFTTLVKPKPKPLGGKFSKRGQHGDVFLGRKFSKEEGGAVNGSPPSQNVSLSQSDAPSKQASTEEEPWLSSPKDTIFPETIPEESSSTEEEHVFIYRLPSEQNFGGAYREAYTVYAADPSIFQFRKADTTKQPLTGIKPLPQVTKMSSSDKESLSDSGGGGQPTKDTPTTDKPPSAKQIHVSAATFLDVATLRCLFSSQWQEEGVYWALHYLYNRLRDICDDISKQTHPRKRSNSLPIPKIEVSVYQNPDVKERDSLKNFIEVPELKDMSPVTDIPFSTTKPDEDNTMSRRSSEKIKRKMKMADLKAFVETKLLSKSEKALEKIGQDDHKFTFHTAVRMLSEYHRSLDNADDRPNSALASNFPPIAPRLTGDLFHCNLIKGKSMPSLSCLIDELTSNGYIGEVKTERTQGPSGATPSNVQKKKNPIITVTEHTPIPSPDYLSKTRQGSMESQIDSVSMQGSHLPTPERKPSLTRSQTDSNITYVPEDIQEAPGSIHYITKDGDIDFQVILKAVYSVSTMDSFYITLRVMEVMLNLVDTLMEIGVHINWENNKADETQPGGVDPLADFGKDKDTKERDSGIPCAPSQESTNVEEGGSAKDRMKDEDNVDCPYYMIMHIILRLLRQLGCSHGCTTALRGPQAECLRVQARNSLRQLRTASITKFTIRIKEMTKFVPIREVLDNLHATVGFCAEPASLVSPMNQQKRNYAKSPDISHLQAGYATNFGATQGANSNRAIETFIIESTFRVLVTRFALMHKELKMLDNSTLYMEVRLLLSYVREAHGSEYRLVAFSGLLDTAERPDSQLKESNMQTTRVIRHIPRASEEERGSDTGADSGCAADERTHKKFTFKKRSTSSTGAHSLLETEAGEESASQSPLSGRTRRYQLTPRQSERTIPSASSTDITPHHHKIQHSKSIPSKFHISGIVNWFRQKPQSQSLIRNGGGSGESLPISGSMVSLARPPHLPTPHASRPVHVKKRVGHTFNRARKRVEDRLNRFGLRKRGKKRDGSIEETSGGYMSRRGSAEGGSGVGDSEVVVLKRRRLVAMAPLYAGLMRFSFMLDATQPGATPDALFMAALLDLPHTVVVGRAAILLECAQLVHSCNKGQWPYWLKSNIVKSAVSLSPQLRRQRLAGKLFYQWAEAIGNRLEEMLIEDKKHMETVVNLVSDPDGQQELLQQDEEEDFLDEASIRLPGKPIGAECPRALRIIACVLLYEITTFLRETYQNIPKTSRSSLKERGPWDRVYRWMEKRRLLCKNKALSSQHTLMPVEEANRRWSMALSSMGHSQASAQSLQSIAGAEPERKISFVLHEPENVSGGSNVTLADAIPPVPDDKKGRLGSRGKACMHRRNTQQTHSAYGSFKRRSIKLRPKDNRDMDEFVTRRSDSIQSKRKVSSLSDRSDTSEIYPGAGGTVIMPNEVDSGGEESPGVLSDDHDHPPDSPDSNSTDPPDTNKGFPWLKVMVKFLNSFNYVCCHQNFCHPYCFRRNMRASVRLIKSVQKVYGEKFGPELNTTASEEGASGVRRGRRTRKTSEHCTDRIDRSVIESVGLAYRAAGVEHSVPHSESPPISRPGAMPYPPADPPAILKYLKGHVRDAYHTTLATLVKGATTMSEELFAESAPVAWQLLLESDRELSACAAALFILAAVKAPHTATEIMHNDLKHAEPGVRINAILRFQVMWKLRYQVWPRMEEGASMTFKVPPPGIEFTLPSPKIGIESLAVVDPPWSTQVKDKDMEMTLNQERHRSLVTATKTRKKQQTEAIKRALQQRNDKKRAERESFLITTIPITRQAAREPALDHAVDDHVEPPADEELVEGVRGSHHTQVASALFPSTLCSAVAEIVSLLDDAAVSPDGCSVYEVAYQVIWGCLVEDSALFLRHVLERLTRDHQDEMFKLLRHLIRFIPRLPQQAAFALYNYIIGYVMFYVRSPHEEGQRLVGAALSILWMVVHSVHGIMFKDLKQILRKEQCDASILLTANVPAAKKIIVHGPSDNEGSIPSQFPVQEDTVFTQILKESLDFFSIPEKLHHEHFLVDFKTRQIHNPQNYVRDHYFFKRSQYPQLGLVHMEPDEAFHKLQQQELLLKFIEIGKVLLTWAILKNVDMVVQRVVFLHDELMKLPSFPRKALEADLVLYSRGPLGTTLLGLDVLHKFMWVRLIARMFEAMAGNFTSSRDIHLFLNVLNGALMLHSEDSLILRYVIATYVNAAFNFKSIFSTNGYLLIMPTLLQIYSNFQTNKLVTTTIEYAVKQFYLLNRKPFILQMFGSVSAILDTDEESTYGDASKVQSSCLFNLLLSLETPSPDPLHIAELIKEEKPLKPIDFCYRDEEEMVNVLDCISLCVMVVSYSAESMRGYQMLIILEAILPCYVKQIQLPTYNREGKTEKEIIQQLAIAIKTLVNNCEGLSKSYNGPYRTSPEHKGSSQRTGPRTATATIIAYEESHSKFDNSKMPVPEYTGAEDSELVRAEYRRPRDVLLSLVGEFIGRATSRLLELNGSKGSGGSEGKPFELLDSKSHARLAEIAHSLLKVSPYDPESMGCRGLQRYMTQVLPAADWADDALRPALIMILRRLDKVFLKIAKKPSIRRNTDWDSAAVLLKGVYETMIRCNSINAKVTLSVCLSALIVSENNCGENLSSATAALMSQPPPPHFCSTVVRLIALQVINTGDSYSLEQMCGGSAIFPSAEKTENMLMNLFMPLCLRVGSGRKDVPPLRQSDVSYLVSVVLNALCPPAPPGQLAAVNAKLNASDARANSLTFTGSRDTRNTMRLSNQLYRIAFLALKVMCACFTSELCTEWGRIARAMRDLGRRNEAAHHLWDFLEHVVTYRTPLYILLQPFIVHKLSQPPIGDNERHMQFVVRERVRGLKLPAARARGALLAELARELRTMRDTHDQYKFEQIAENLGQGGGGKRASEVYPRSSVAVEKHQQHRPSLISMLVGRQPPTIPRTPDHPTAPLSAQRESLSSSSTTSQQMPTFDLAINSSGRQSDNSNNSGNSNLGSLNNYGSDTKPAVSTPSYASTQTKLRFVPSVEFKFTSGETSMSPLSPMSPGAGSCGSRGERMICGERGAMGPMPIGTDSFDDYDPDRPRLQRAHGPSKKTFKFRRSRHAKPEPLTQARLESDEGSSAGGEWGSAGESPRLRRAPPAPPLLHPAALNTDTSYDSEISQTSSTSGYRESYSLQASMAESPGGSGCVAYSRDQRSPSATPHASPDASLSCESGTSSAERTALLGAASQRSLLLSSDLRDEDTLL</sequence>
<evidence type="ECO:0000313" key="2">
    <source>
        <dbReference type="Proteomes" id="UP000824533"/>
    </source>
</evidence>
<name>A0ACC1D248_9NEOP</name>
<proteinExistence type="predicted"/>
<protein>
    <submittedName>
        <fullName evidence="1">Uncharacterized protein</fullName>
    </submittedName>
</protein>
<accession>A0ACC1D248</accession>
<evidence type="ECO:0000313" key="1">
    <source>
        <dbReference type="EMBL" id="KAJ0177804.1"/>
    </source>
</evidence>
<reference evidence="1 2" key="1">
    <citation type="journal article" date="2021" name="Front. Genet.">
        <title>Chromosome-Level Genome Assembly Reveals Significant Gene Expansion in the Toll and IMD Signaling Pathways of Dendrolimus kikuchii.</title>
        <authorList>
            <person name="Zhou J."/>
            <person name="Wu P."/>
            <person name="Xiong Z."/>
            <person name="Liu N."/>
            <person name="Zhao N."/>
            <person name="Ji M."/>
            <person name="Qiu Y."/>
            <person name="Yang B."/>
        </authorList>
    </citation>
    <scope>NUCLEOTIDE SEQUENCE [LARGE SCALE GENOMIC DNA]</scope>
    <source>
        <strain evidence="1">Ann1</strain>
    </source>
</reference>
<dbReference type="EMBL" id="CM034397">
    <property type="protein sequence ID" value="KAJ0177804.1"/>
    <property type="molecule type" value="Genomic_DNA"/>
</dbReference>
<organism evidence="1 2">
    <name type="scientific">Dendrolimus kikuchii</name>
    <dbReference type="NCBI Taxonomy" id="765133"/>
    <lineage>
        <taxon>Eukaryota</taxon>
        <taxon>Metazoa</taxon>
        <taxon>Ecdysozoa</taxon>
        <taxon>Arthropoda</taxon>
        <taxon>Hexapoda</taxon>
        <taxon>Insecta</taxon>
        <taxon>Pterygota</taxon>
        <taxon>Neoptera</taxon>
        <taxon>Endopterygota</taxon>
        <taxon>Lepidoptera</taxon>
        <taxon>Glossata</taxon>
        <taxon>Ditrysia</taxon>
        <taxon>Bombycoidea</taxon>
        <taxon>Lasiocampidae</taxon>
        <taxon>Dendrolimus</taxon>
    </lineage>
</organism>
<gene>
    <name evidence="1" type="ORF">K1T71_006677</name>
</gene>
<dbReference type="Proteomes" id="UP000824533">
    <property type="component" value="Linkage Group LG11"/>
</dbReference>